<proteinExistence type="predicted"/>
<protein>
    <submittedName>
        <fullName evidence="1">Uncharacterized protein</fullName>
    </submittedName>
</protein>
<accession>W7F1V4</accession>
<sequence>TPVKRVRSERRCGRCSQTRHDSRTYQVELEDSEVSNRSKQECSILVNQANYGSVT</sequence>
<dbReference type="HOGENOM" id="CLU_3037821_0_0_1"/>
<dbReference type="AlphaFoldDB" id="W7F1V4"/>
<dbReference type="GeneID" id="26258393"/>
<name>W7F1V4_BIPV3</name>
<dbReference type="Proteomes" id="UP000054337">
    <property type="component" value="Unassembled WGS sequence"/>
</dbReference>
<dbReference type="RefSeq" id="XP_014561719.1">
    <property type="nucleotide sequence ID" value="XM_014706233.1"/>
</dbReference>
<evidence type="ECO:0000313" key="2">
    <source>
        <dbReference type="Proteomes" id="UP000054337"/>
    </source>
</evidence>
<organism evidence="1 2">
    <name type="scientific">Bipolaris victoriae (strain FI3)</name>
    <name type="common">Victoria blight of oats agent</name>
    <name type="synonym">Cochliobolus victoriae</name>
    <dbReference type="NCBI Taxonomy" id="930091"/>
    <lineage>
        <taxon>Eukaryota</taxon>
        <taxon>Fungi</taxon>
        <taxon>Dikarya</taxon>
        <taxon>Ascomycota</taxon>
        <taxon>Pezizomycotina</taxon>
        <taxon>Dothideomycetes</taxon>
        <taxon>Pleosporomycetidae</taxon>
        <taxon>Pleosporales</taxon>
        <taxon>Pleosporineae</taxon>
        <taxon>Pleosporaceae</taxon>
        <taxon>Bipolaris</taxon>
    </lineage>
</organism>
<dbReference type="EMBL" id="KI968695">
    <property type="protein sequence ID" value="EUN32090.1"/>
    <property type="molecule type" value="Genomic_DNA"/>
</dbReference>
<gene>
    <name evidence="1" type="ORF">COCVIDRAFT_86024</name>
</gene>
<reference evidence="1 2" key="1">
    <citation type="journal article" date="2013" name="PLoS Genet.">
        <title>Comparative genome structure, secondary metabolite, and effector coding capacity across Cochliobolus pathogens.</title>
        <authorList>
            <person name="Condon B.J."/>
            <person name="Leng Y."/>
            <person name="Wu D."/>
            <person name="Bushley K.E."/>
            <person name="Ohm R.A."/>
            <person name="Otillar R."/>
            <person name="Martin J."/>
            <person name="Schackwitz W."/>
            <person name="Grimwood J."/>
            <person name="MohdZainudin N."/>
            <person name="Xue C."/>
            <person name="Wang R."/>
            <person name="Manning V.A."/>
            <person name="Dhillon B."/>
            <person name="Tu Z.J."/>
            <person name="Steffenson B.J."/>
            <person name="Salamov A."/>
            <person name="Sun H."/>
            <person name="Lowry S."/>
            <person name="LaButti K."/>
            <person name="Han J."/>
            <person name="Copeland A."/>
            <person name="Lindquist E."/>
            <person name="Barry K."/>
            <person name="Schmutz J."/>
            <person name="Baker S.E."/>
            <person name="Ciuffetti L.M."/>
            <person name="Grigoriev I.V."/>
            <person name="Zhong S."/>
            <person name="Turgeon B.G."/>
        </authorList>
    </citation>
    <scope>NUCLEOTIDE SEQUENCE [LARGE SCALE GENOMIC DNA]</scope>
    <source>
        <strain evidence="1 2">FI3</strain>
    </source>
</reference>
<feature type="non-terminal residue" evidence="1">
    <location>
        <position position="1"/>
    </location>
</feature>
<keyword evidence="2" id="KW-1185">Reference proteome</keyword>
<evidence type="ECO:0000313" key="1">
    <source>
        <dbReference type="EMBL" id="EUN32090.1"/>
    </source>
</evidence>